<organism evidence="3 4">
    <name type="scientific">Desulfamplus magnetovallimortis</name>
    <dbReference type="NCBI Taxonomy" id="1246637"/>
    <lineage>
        <taxon>Bacteria</taxon>
        <taxon>Pseudomonadati</taxon>
        <taxon>Thermodesulfobacteriota</taxon>
        <taxon>Desulfobacteria</taxon>
        <taxon>Desulfobacterales</taxon>
        <taxon>Desulfobacteraceae</taxon>
        <taxon>Desulfamplus</taxon>
    </lineage>
</organism>
<dbReference type="InterPro" id="IPR012042">
    <property type="entry name" value="NeuTTM/CthTTM-like"/>
</dbReference>
<dbReference type="Pfam" id="PF01928">
    <property type="entry name" value="CYTH"/>
    <property type="match status" value="1"/>
</dbReference>
<reference evidence="3 4" key="1">
    <citation type="submission" date="2017-03" db="EMBL/GenBank/DDBJ databases">
        <authorList>
            <person name="Afonso C.L."/>
            <person name="Miller P.J."/>
            <person name="Scott M.A."/>
            <person name="Spackman E."/>
            <person name="Goraichik I."/>
            <person name="Dimitrov K.M."/>
            <person name="Suarez D.L."/>
            <person name="Swayne D.E."/>
        </authorList>
    </citation>
    <scope>NUCLEOTIDE SEQUENCE [LARGE SCALE GENOMIC DNA]</scope>
    <source>
        <strain evidence="3">PRJEB14757</strain>
    </source>
</reference>
<dbReference type="InterPro" id="IPR023577">
    <property type="entry name" value="CYTH_domain"/>
</dbReference>
<dbReference type="AlphaFoldDB" id="A0A1W1H9I6"/>
<accession>A0A1W1H9I6</accession>
<dbReference type="PIRSF" id="PIRSF016487">
    <property type="entry name" value="CYTH_UCP016487"/>
    <property type="match status" value="1"/>
</dbReference>
<name>A0A1W1H9I6_9BACT</name>
<dbReference type="PROSITE" id="PS51707">
    <property type="entry name" value="CYTH"/>
    <property type="match status" value="1"/>
</dbReference>
<dbReference type="SMART" id="SM01118">
    <property type="entry name" value="CYTH"/>
    <property type="match status" value="1"/>
</dbReference>
<dbReference type="PANTHER" id="PTHR40114:SF1">
    <property type="entry name" value="SLR0698 PROTEIN"/>
    <property type="match status" value="1"/>
</dbReference>
<dbReference type="Gene3D" id="2.40.320.10">
    <property type="entry name" value="Hypothetical Protein Pfu-838710-001"/>
    <property type="match status" value="2"/>
</dbReference>
<gene>
    <name evidence="3" type="ORF">MTBBW1_1680016</name>
</gene>
<dbReference type="Proteomes" id="UP000191931">
    <property type="component" value="Unassembled WGS sequence"/>
</dbReference>
<sequence>MGIEIERKFLLQNDSWKTPDLKGIHIKQGYIANSPEAVVRVRVSGDSGFLTVKGKTTGATRLEFEYNIPLQDAIEMLDLCRHKQRVSNTSKEVAAESNDKKIAVDGHGIVADYAAKLTAPAIIEKIRYMVNFKGFEWSIDIFSGSNQGLAVAEIELEHEEQQFEYPPWAGKEVTGDPRYYNSNLICYPFSSWKR</sequence>
<dbReference type="RefSeq" id="WP_080805778.1">
    <property type="nucleotide sequence ID" value="NZ_LT828551.1"/>
</dbReference>
<evidence type="ECO:0000259" key="2">
    <source>
        <dbReference type="PROSITE" id="PS51707"/>
    </source>
</evidence>
<dbReference type="InterPro" id="IPR033469">
    <property type="entry name" value="CYTH-like_dom_sf"/>
</dbReference>
<dbReference type="SUPFAM" id="SSF55154">
    <property type="entry name" value="CYTH-like phosphatases"/>
    <property type="match status" value="1"/>
</dbReference>
<keyword evidence="4" id="KW-1185">Reference proteome</keyword>
<dbReference type="EMBL" id="FWEV01000077">
    <property type="protein sequence ID" value="SLM29104.1"/>
    <property type="molecule type" value="Genomic_DNA"/>
</dbReference>
<dbReference type="CDD" id="cd07891">
    <property type="entry name" value="CYTH-like_CthTTM-like_1"/>
    <property type="match status" value="1"/>
</dbReference>
<dbReference type="PANTHER" id="PTHR40114">
    <property type="entry name" value="SLR0698 PROTEIN"/>
    <property type="match status" value="1"/>
</dbReference>
<evidence type="ECO:0000313" key="3">
    <source>
        <dbReference type="EMBL" id="SLM29104.1"/>
    </source>
</evidence>
<feature type="active site" description="Proton acceptor" evidence="1">
    <location>
        <position position="30"/>
    </location>
</feature>
<dbReference type="OrthoDB" id="9805588at2"/>
<evidence type="ECO:0000256" key="1">
    <source>
        <dbReference type="PIRSR" id="PIRSR016487-1"/>
    </source>
</evidence>
<evidence type="ECO:0000313" key="4">
    <source>
        <dbReference type="Proteomes" id="UP000191931"/>
    </source>
</evidence>
<protein>
    <recommendedName>
        <fullName evidence="2">CYTH domain-containing protein</fullName>
    </recommendedName>
</protein>
<proteinExistence type="predicted"/>
<feature type="domain" description="CYTH" evidence="2">
    <location>
        <begin position="2"/>
        <end position="186"/>
    </location>
</feature>
<dbReference type="STRING" id="1246637.MTBBW1_1680016"/>